<evidence type="ECO:0000256" key="2">
    <source>
        <dbReference type="SAM" id="SignalP"/>
    </source>
</evidence>
<reference evidence="3" key="1">
    <citation type="submission" date="2021-01" db="EMBL/GenBank/DDBJ databases">
        <title>Chromosome-level genome assembly of a human fungal pathogen reveals clustering of transcriptionally co-regulated genes.</title>
        <authorList>
            <person name="Voorhies M."/>
            <person name="Cohen S."/>
            <person name="Shea T.P."/>
            <person name="Petrus S."/>
            <person name="Munoz J.F."/>
            <person name="Poplawski S."/>
            <person name="Goldman W.E."/>
            <person name="Michael T."/>
            <person name="Cuomo C.A."/>
            <person name="Sil A."/>
            <person name="Beyhan S."/>
        </authorList>
    </citation>
    <scope>NUCLEOTIDE SEQUENCE</scope>
    <source>
        <strain evidence="3">WU24</strain>
    </source>
</reference>
<accession>A0A8A1MM75</accession>
<keyword evidence="2" id="KW-0732">Signal</keyword>
<evidence type="ECO:0000313" key="3">
    <source>
        <dbReference type="EMBL" id="QSS66939.1"/>
    </source>
</evidence>
<dbReference type="EMBL" id="CP069116">
    <property type="protein sequence ID" value="QSS66939.1"/>
    <property type="molecule type" value="Genomic_DNA"/>
</dbReference>
<dbReference type="PROSITE" id="PS51257">
    <property type="entry name" value="PROKAR_LIPOPROTEIN"/>
    <property type="match status" value="1"/>
</dbReference>
<sequence length="294" mass="29983">MPSWSRVAALALVTLSASCSALEAGELVSDFSDVLLGTRDVAENVTLADTGNLKSLTKRDCPARCTQYCCLSDGTCIPSLSWSCCGGGIVCGPGRKCCHDGCIDDNEECCRTAGRHCNAGYECWLINGVPKCCPHGVCGSGGGGGGGGGGSPRPTPPPSNPPPRRPSFDYYTWTVTWTYRVVFYTSITIRTTTTTTTTSVVSFYASNSEDASSSFGEYTATATFSPPASATDPPEPPTGGSGFGGSGGSGGSSGSGGNLVAVPPSTSGTNAAWNWHAALLVVTALVPGVLAVYL</sequence>
<organism evidence="3 4">
    <name type="scientific">Ajellomyces capsulatus</name>
    <name type="common">Darling's disease fungus</name>
    <name type="synonym">Histoplasma capsulatum</name>
    <dbReference type="NCBI Taxonomy" id="5037"/>
    <lineage>
        <taxon>Eukaryota</taxon>
        <taxon>Fungi</taxon>
        <taxon>Dikarya</taxon>
        <taxon>Ascomycota</taxon>
        <taxon>Pezizomycotina</taxon>
        <taxon>Eurotiomycetes</taxon>
        <taxon>Eurotiomycetidae</taxon>
        <taxon>Onygenales</taxon>
        <taxon>Ajellomycetaceae</taxon>
        <taxon>Histoplasma</taxon>
    </lineage>
</organism>
<feature type="compositionally biased region" description="Pro residues" evidence="1">
    <location>
        <begin position="153"/>
        <end position="165"/>
    </location>
</feature>
<protein>
    <submittedName>
        <fullName evidence="3">GPI anchored protein</fullName>
    </submittedName>
</protein>
<dbReference type="AlphaFoldDB" id="A0A8A1MM75"/>
<gene>
    <name evidence="3" type="ORF">I7I51_03151</name>
</gene>
<evidence type="ECO:0000256" key="1">
    <source>
        <dbReference type="SAM" id="MobiDB-lite"/>
    </source>
</evidence>
<proteinExistence type="predicted"/>
<dbReference type="Proteomes" id="UP000663671">
    <property type="component" value="Chromosome 6"/>
</dbReference>
<feature type="compositionally biased region" description="Gly residues" evidence="1">
    <location>
        <begin position="239"/>
        <end position="257"/>
    </location>
</feature>
<name>A0A8A1MM75_AJECA</name>
<dbReference type="OrthoDB" id="5152093at2759"/>
<evidence type="ECO:0000313" key="4">
    <source>
        <dbReference type="Proteomes" id="UP000663671"/>
    </source>
</evidence>
<feature type="region of interest" description="Disordered" evidence="1">
    <location>
        <begin position="223"/>
        <end position="262"/>
    </location>
</feature>
<feature type="region of interest" description="Disordered" evidence="1">
    <location>
        <begin position="144"/>
        <end position="165"/>
    </location>
</feature>
<dbReference type="VEuPathDB" id="FungiDB:I7I51_03151"/>
<feature type="signal peptide" evidence="2">
    <location>
        <begin position="1"/>
        <end position="21"/>
    </location>
</feature>
<feature type="chain" id="PRO_5034858880" evidence="2">
    <location>
        <begin position="22"/>
        <end position="294"/>
    </location>
</feature>
<feature type="compositionally biased region" description="Low complexity" evidence="1">
    <location>
        <begin position="223"/>
        <end position="232"/>
    </location>
</feature>